<comment type="caution">
    <text evidence="1">The sequence shown here is derived from an EMBL/GenBank/DDBJ whole genome shotgun (WGS) entry which is preliminary data.</text>
</comment>
<dbReference type="InterPro" id="IPR013320">
    <property type="entry name" value="ConA-like_dom_sf"/>
</dbReference>
<proteinExistence type="predicted"/>
<evidence type="ECO:0000313" key="2">
    <source>
        <dbReference type="Proteomes" id="UP000635885"/>
    </source>
</evidence>
<reference evidence="2" key="1">
    <citation type="journal article" date="2019" name="Int. J. Syst. Evol. Microbiol.">
        <title>The Global Catalogue of Microorganisms (GCM) 10K type strain sequencing project: providing services to taxonomists for standard genome sequencing and annotation.</title>
        <authorList>
            <consortium name="The Broad Institute Genomics Platform"/>
            <consortium name="The Broad Institute Genome Sequencing Center for Infectious Disease"/>
            <person name="Wu L."/>
            <person name="Ma J."/>
        </authorList>
    </citation>
    <scope>NUCLEOTIDE SEQUENCE [LARGE SCALE GENOMIC DNA]</scope>
    <source>
        <strain evidence="2">CGMCC 1.12479</strain>
    </source>
</reference>
<name>A0ABQ1N3S1_9BACT</name>
<organism evidence="1 2">
    <name type="scientific">Belliella aquatica</name>
    <dbReference type="NCBI Taxonomy" id="1323734"/>
    <lineage>
        <taxon>Bacteria</taxon>
        <taxon>Pseudomonadati</taxon>
        <taxon>Bacteroidota</taxon>
        <taxon>Cytophagia</taxon>
        <taxon>Cytophagales</taxon>
        <taxon>Cyclobacteriaceae</taxon>
        <taxon>Belliella</taxon>
    </lineage>
</organism>
<dbReference type="Pfam" id="PF13385">
    <property type="entry name" value="Laminin_G_3"/>
    <property type="match status" value="1"/>
</dbReference>
<protein>
    <submittedName>
        <fullName evidence="1">Uncharacterized protein</fullName>
    </submittedName>
</protein>
<dbReference type="SUPFAM" id="SSF49899">
    <property type="entry name" value="Concanavalin A-like lectins/glucanases"/>
    <property type="match status" value="1"/>
</dbReference>
<dbReference type="Proteomes" id="UP000635885">
    <property type="component" value="Unassembled WGS sequence"/>
</dbReference>
<gene>
    <name evidence="1" type="ORF">GCM10010993_34140</name>
</gene>
<accession>A0ABQ1N3S1</accession>
<evidence type="ECO:0000313" key="1">
    <source>
        <dbReference type="EMBL" id="GGC52880.1"/>
    </source>
</evidence>
<sequence>MVTTDRSLGASDQTLIYINDNGPISEAVPNLIFDNDGNFSSHKLYIASRAGSGFYFNGQIAQVLIYNRALTAEEIQENYAAVQLKYGLQ</sequence>
<dbReference type="Gene3D" id="2.60.120.200">
    <property type="match status" value="1"/>
</dbReference>
<dbReference type="EMBL" id="BMFD01000019">
    <property type="protein sequence ID" value="GGC52880.1"/>
    <property type="molecule type" value="Genomic_DNA"/>
</dbReference>
<keyword evidence="2" id="KW-1185">Reference proteome</keyword>